<keyword evidence="1" id="KW-0963">Cytoplasm</keyword>
<evidence type="ECO:0000313" key="3">
    <source>
        <dbReference type="EMBL" id="MBP2241626.1"/>
    </source>
</evidence>
<comment type="caution">
    <text evidence="3">The sequence shown here is derived from an EMBL/GenBank/DDBJ whole genome shotgun (WGS) entry which is preliminary data.</text>
</comment>
<comment type="subunit">
    <text evidence="1">Homodimer.</text>
</comment>
<accession>A0ABS4RFF1</accession>
<gene>
    <name evidence="3" type="ORF">J2Z40_002198</name>
</gene>
<evidence type="ECO:0000313" key="4">
    <source>
        <dbReference type="Proteomes" id="UP001519293"/>
    </source>
</evidence>
<proteinExistence type="inferred from homology"/>
<dbReference type="Gene3D" id="1.20.58.220">
    <property type="entry name" value="Phosphate transport system protein phou homolog 2, domain 2"/>
    <property type="match status" value="1"/>
</dbReference>
<name>A0ABS4RFF1_9BACI</name>
<comment type="subcellular location">
    <subcellularLocation>
        <location evidence="1">Cytoplasm</location>
    </subcellularLocation>
</comment>
<dbReference type="PIRSF" id="PIRSF003107">
    <property type="entry name" value="PhoU"/>
    <property type="match status" value="1"/>
</dbReference>
<dbReference type="InterPro" id="IPR028366">
    <property type="entry name" value="PhoU"/>
</dbReference>
<comment type="similarity">
    <text evidence="1">Belongs to the PhoU family.</text>
</comment>
<comment type="function">
    <text evidence="1">Plays a role in the regulation of phosphate uptake.</text>
</comment>
<dbReference type="Proteomes" id="UP001519293">
    <property type="component" value="Unassembled WGS sequence"/>
</dbReference>
<dbReference type="Pfam" id="PF01895">
    <property type="entry name" value="PhoU"/>
    <property type="match status" value="2"/>
</dbReference>
<reference evidence="3 4" key="1">
    <citation type="submission" date="2021-03" db="EMBL/GenBank/DDBJ databases">
        <title>Genomic Encyclopedia of Type Strains, Phase IV (KMG-IV): sequencing the most valuable type-strain genomes for metagenomic binning, comparative biology and taxonomic classification.</title>
        <authorList>
            <person name="Goeker M."/>
        </authorList>
    </citation>
    <scope>NUCLEOTIDE SEQUENCE [LARGE SCALE GENOMIC DNA]</scope>
    <source>
        <strain evidence="3 4">DSM 26675</strain>
    </source>
</reference>
<dbReference type="EMBL" id="JAGIKZ010000011">
    <property type="protein sequence ID" value="MBP2241626.1"/>
    <property type="molecule type" value="Genomic_DNA"/>
</dbReference>
<organism evidence="3 4">
    <name type="scientific">Cytobacillus eiseniae</name>
    <dbReference type="NCBI Taxonomy" id="762947"/>
    <lineage>
        <taxon>Bacteria</taxon>
        <taxon>Bacillati</taxon>
        <taxon>Bacillota</taxon>
        <taxon>Bacilli</taxon>
        <taxon>Bacillales</taxon>
        <taxon>Bacillaceae</taxon>
        <taxon>Cytobacillus</taxon>
    </lineage>
</organism>
<feature type="domain" description="PhoU" evidence="2">
    <location>
        <begin position="122"/>
        <end position="206"/>
    </location>
</feature>
<dbReference type="InterPro" id="IPR038078">
    <property type="entry name" value="PhoU-like_sf"/>
</dbReference>
<keyword evidence="1" id="KW-0813">Transport</keyword>
<keyword evidence="1" id="KW-0592">Phosphate transport</keyword>
<dbReference type="InterPro" id="IPR026022">
    <property type="entry name" value="PhoU_dom"/>
</dbReference>
<protein>
    <recommendedName>
        <fullName evidence="1">Phosphate-specific transport system accessory protein PhoU</fullName>
    </recommendedName>
</protein>
<feature type="domain" description="PhoU" evidence="2">
    <location>
        <begin position="19"/>
        <end position="106"/>
    </location>
</feature>
<dbReference type="SUPFAM" id="SSF109755">
    <property type="entry name" value="PhoU-like"/>
    <property type="match status" value="1"/>
</dbReference>
<dbReference type="PANTHER" id="PTHR42930">
    <property type="entry name" value="PHOSPHATE-SPECIFIC TRANSPORT SYSTEM ACCESSORY PROTEIN PHOU"/>
    <property type="match status" value="1"/>
</dbReference>
<evidence type="ECO:0000259" key="2">
    <source>
        <dbReference type="Pfam" id="PF01895"/>
    </source>
</evidence>
<dbReference type="NCBIfam" id="TIGR02135">
    <property type="entry name" value="phoU_full"/>
    <property type="match status" value="1"/>
</dbReference>
<sequence>MMSVREKFDGDLIELQNKLLEIGRFTEEALTKSIIALETQNVELALEIMDDDTHADLMYEEINDFAILLIAKQAPVAIDLRRIIVAIKIATDIERIADFAVNIAKATIRIGNEPLVKPIVHIKEMHKITLEMLKLSLEAFSDEDVEKARNVALMDDEVDDLYGQIIRDLLQINMQNTEFTAQITQLSFVCRFLERAADHVTNISEHILYLVKGRQYDLNNH</sequence>
<keyword evidence="4" id="KW-1185">Reference proteome</keyword>
<evidence type="ECO:0000256" key="1">
    <source>
        <dbReference type="PIRNR" id="PIRNR003107"/>
    </source>
</evidence>
<dbReference type="PANTHER" id="PTHR42930:SF3">
    <property type="entry name" value="PHOSPHATE-SPECIFIC TRANSPORT SYSTEM ACCESSORY PROTEIN PHOU"/>
    <property type="match status" value="1"/>
</dbReference>